<feature type="chain" id="PRO_5014668740" description="Peptidyl-prolyl cis-trans isomerase" evidence="7">
    <location>
        <begin position="22"/>
        <end position="183"/>
    </location>
</feature>
<gene>
    <name evidence="9" type="ORF">COO91_06356</name>
</gene>
<protein>
    <recommendedName>
        <fullName evidence="6">Peptidyl-prolyl cis-trans isomerase</fullName>
        <ecNumber evidence="6">5.2.1.8</ecNumber>
    </recommendedName>
</protein>
<accession>A0A2K8SY29</accession>
<evidence type="ECO:0000256" key="4">
    <source>
        <dbReference type="ARBA" id="ARBA00023235"/>
    </source>
</evidence>
<keyword evidence="10" id="KW-1185">Reference proteome</keyword>
<dbReference type="PANTHER" id="PTHR43811:SF19">
    <property type="entry name" value="39 KDA FK506-BINDING NUCLEAR PROTEIN"/>
    <property type="match status" value="1"/>
</dbReference>
<evidence type="ECO:0000256" key="6">
    <source>
        <dbReference type="RuleBase" id="RU003915"/>
    </source>
</evidence>
<feature type="domain" description="PPIase FKBP-type" evidence="8">
    <location>
        <begin position="95"/>
        <end position="183"/>
    </location>
</feature>
<dbReference type="RefSeq" id="WP_208766523.1">
    <property type="nucleotide sequence ID" value="NZ_CAWNNC010000001.1"/>
</dbReference>
<proteinExistence type="inferred from homology"/>
<dbReference type="InterPro" id="IPR046357">
    <property type="entry name" value="PPIase_dom_sf"/>
</dbReference>
<dbReference type="Gene3D" id="3.10.50.40">
    <property type="match status" value="1"/>
</dbReference>
<evidence type="ECO:0000256" key="2">
    <source>
        <dbReference type="ARBA" id="ARBA00006577"/>
    </source>
</evidence>
<keyword evidence="7" id="KW-0732">Signal</keyword>
<organism evidence="9 10">
    <name type="scientific">Nostoc flagelliforme CCNUN1</name>
    <dbReference type="NCBI Taxonomy" id="2038116"/>
    <lineage>
        <taxon>Bacteria</taxon>
        <taxon>Bacillati</taxon>
        <taxon>Cyanobacteriota</taxon>
        <taxon>Cyanophyceae</taxon>
        <taxon>Nostocales</taxon>
        <taxon>Nostocaceae</taxon>
        <taxon>Nostoc</taxon>
    </lineage>
</organism>
<evidence type="ECO:0000259" key="8">
    <source>
        <dbReference type="PROSITE" id="PS50059"/>
    </source>
</evidence>
<dbReference type="FunFam" id="3.10.50.40:FF:000006">
    <property type="entry name" value="Peptidyl-prolyl cis-trans isomerase"/>
    <property type="match status" value="1"/>
</dbReference>
<evidence type="ECO:0000256" key="3">
    <source>
        <dbReference type="ARBA" id="ARBA00023110"/>
    </source>
</evidence>
<comment type="catalytic activity">
    <reaction evidence="1 5 6">
        <text>[protein]-peptidylproline (omega=180) = [protein]-peptidylproline (omega=0)</text>
        <dbReference type="Rhea" id="RHEA:16237"/>
        <dbReference type="Rhea" id="RHEA-COMP:10747"/>
        <dbReference type="Rhea" id="RHEA-COMP:10748"/>
        <dbReference type="ChEBI" id="CHEBI:83833"/>
        <dbReference type="ChEBI" id="CHEBI:83834"/>
        <dbReference type="EC" id="5.2.1.8"/>
    </reaction>
</comment>
<dbReference type="InterPro" id="IPR001179">
    <property type="entry name" value="PPIase_FKBP_dom"/>
</dbReference>
<reference evidence="9 10" key="1">
    <citation type="submission" date="2017-11" db="EMBL/GenBank/DDBJ databases">
        <title>Complete genome of a free-living desiccation-tolerant cyanobacterium and its photosynthetic adaptation to extreme terrestrial habitat.</title>
        <authorList>
            <person name="Shang J."/>
        </authorList>
    </citation>
    <scope>NUCLEOTIDE SEQUENCE [LARGE SCALE GENOMIC DNA]</scope>
    <source>
        <strain evidence="9 10">CCNUN1</strain>
    </source>
</reference>
<keyword evidence="3 5" id="KW-0697">Rotamase</keyword>
<evidence type="ECO:0000313" key="10">
    <source>
        <dbReference type="Proteomes" id="UP000232003"/>
    </source>
</evidence>
<name>A0A2K8SY29_9NOSO</name>
<evidence type="ECO:0000256" key="1">
    <source>
        <dbReference type="ARBA" id="ARBA00000971"/>
    </source>
</evidence>
<dbReference type="AlphaFoldDB" id="A0A2K8SY29"/>
<dbReference type="Proteomes" id="UP000232003">
    <property type="component" value="Chromosome"/>
</dbReference>
<evidence type="ECO:0000256" key="5">
    <source>
        <dbReference type="PROSITE-ProRule" id="PRU00277"/>
    </source>
</evidence>
<dbReference type="Pfam" id="PF00254">
    <property type="entry name" value="FKBP_C"/>
    <property type="match status" value="1"/>
</dbReference>
<keyword evidence="4 5" id="KW-0413">Isomerase</keyword>
<dbReference type="EMBL" id="CP024785">
    <property type="protein sequence ID" value="AUB40347.1"/>
    <property type="molecule type" value="Genomic_DNA"/>
</dbReference>
<dbReference type="PROSITE" id="PS50059">
    <property type="entry name" value="FKBP_PPIASE"/>
    <property type="match status" value="1"/>
</dbReference>
<evidence type="ECO:0000256" key="7">
    <source>
        <dbReference type="SAM" id="SignalP"/>
    </source>
</evidence>
<comment type="similarity">
    <text evidence="2 6">Belongs to the FKBP-type PPIase family.</text>
</comment>
<dbReference type="EC" id="5.2.1.8" evidence="6"/>
<feature type="signal peptide" evidence="7">
    <location>
        <begin position="1"/>
        <end position="21"/>
    </location>
</feature>
<evidence type="ECO:0000313" key="9">
    <source>
        <dbReference type="EMBL" id="AUB40347.1"/>
    </source>
</evidence>
<dbReference type="SUPFAM" id="SSF54534">
    <property type="entry name" value="FKBP-like"/>
    <property type="match status" value="1"/>
</dbReference>
<dbReference type="PANTHER" id="PTHR43811">
    <property type="entry name" value="FKBP-TYPE PEPTIDYL-PROLYL CIS-TRANS ISOMERASE FKPA"/>
    <property type="match status" value="1"/>
</dbReference>
<dbReference type="GO" id="GO:0003755">
    <property type="term" value="F:peptidyl-prolyl cis-trans isomerase activity"/>
    <property type="evidence" value="ECO:0007669"/>
    <property type="project" value="UniProtKB-UniRule"/>
</dbReference>
<dbReference type="KEGG" id="nfl:COO91_06356"/>
<sequence length="183" mass="19024">MKAIFLSVAFMLACVVLLAVGQVGSKQNTAIAAELTQTLPAPTTLTENNTLIASNTMSDANAATTPSSGDNVVTTPSGLKYVELKEGTGATPQPGQTVEVHYVGTLENGTKFDSSRDRGQPFSFKIGVGQVIKGWDEGLSTMKVGGRRQLIIPSELGYGARGAGGVIPPNATLLFDVELLGVK</sequence>